<evidence type="ECO:0000313" key="1">
    <source>
        <dbReference type="EMBL" id="JAH57903.1"/>
    </source>
</evidence>
<organism evidence="1">
    <name type="scientific">Anguilla anguilla</name>
    <name type="common">European freshwater eel</name>
    <name type="synonym">Muraena anguilla</name>
    <dbReference type="NCBI Taxonomy" id="7936"/>
    <lineage>
        <taxon>Eukaryota</taxon>
        <taxon>Metazoa</taxon>
        <taxon>Chordata</taxon>
        <taxon>Craniata</taxon>
        <taxon>Vertebrata</taxon>
        <taxon>Euteleostomi</taxon>
        <taxon>Actinopterygii</taxon>
        <taxon>Neopterygii</taxon>
        <taxon>Teleostei</taxon>
        <taxon>Anguilliformes</taxon>
        <taxon>Anguillidae</taxon>
        <taxon>Anguilla</taxon>
    </lineage>
</organism>
<dbReference type="EMBL" id="GBXM01050674">
    <property type="protein sequence ID" value="JAH57903.1"/>
    <property type="molecule type" value="Transcribed_RNA"/>
</dbReference>
<reference evidence="1" key="2">
    <citation type="journal article" date="2015" name="Fish Shellfish Immunol.">
        <title>Early steps in the European eel (Anguilla anguilla)-Vibrio vulnificus interaction in the gills: Role of the RtxA13 toxin.</title>
        <authorList>
            <person name="Callol A."/>
            <person name="Pajuelo D."/>
            <person name="Ebbesson L."/>
            <person name="Teles M."/>
            <person name="MacKenzie S."/>
            <person name="Amaro C."/>
        </authorList>
    </citation>
    <scope>NUCLEOTIDE SEQUENCE</scope>
</reference>
<name>A0A0E9TYV8_ANGAN</name>
<reference evidence="1" key="1">
    <citation type="submission" date="2014-11" db="EMBL/GenBank/DDBJ databases">
        <authorList>
            <person name="Amaro Gonzalez C."/>
        </authorList>
    </citation>
    <scope>NUCLEOTIDE SEQUENCE</scope>
</reference>
<protein>
    <submittedName>
        <fullName evidence="1">Uncharacterized protein</fullName>
    </submittedName>
</protein>
<proteinExistence type="predicted"/>
<sequence>MNVFKVFFVLSGLTYLFRDLYFHKCCYLNFVTELYNWVLI</sequence>
<dbReference type="AlphaFoldDB" id="A0A0E9TYV8"/>
<accession>A0A0E9TYV8</accession>